<gene>
    <name evidence="5" type="ORF">MKP09_01785</name>
</gene>
<feature type="transmembrane region" description="Helical" evidence="3">
    <location>
        <begin position="121"/>
        <end position="141"/>
    </location>
</feature>
<dbReference type="RefSeq" id="WP_240826160.1">
    <property type="nucleotide sequence ID" value="NZ_JAKWBL010000001.1"/>
</dbReference>
<dbReference type="Gene3D" id="3.30.70.100">
    <property type="match status" value="1"/>
</dbReference>
<dbReference type="InterPro" id="IPR006121">
    <property type="entry name" value="HMA_dom"/>
</dbReference>
<evidence type="ECO:0000256" key="3">
    <source>
        <dbReference type="SAM" id="Phobius"/>
    </source>
</evidence>
<evidence type="ECO:0000259" key="4">
    <source>
        <dbReference type="PROSITE" id="PS50846"/>
    </source>
</evidence>
<dbReference type="PROSITE" id="PS01047">
    <property type="entry name" value="HMA_1"/>
    <property type="match status" value="1"/>
</dbReference>
<feature type="transmembrane region" description="Helical" evidence="3">
    <location>
        <begin position="97"/>
        <end position="115"/>
    </location>
</feature>
<keyword evidence="6" id="KW-1185">Reference proteome</keyword>
<evidence type="ECO:0000256" key="1">
    <source>
        <dbReference type="ARBA" id="ARBA00022723"/>
    </source>
</evidence>
<dbReference type="SUPFAM" id="SSF55008">
    <property type="entry name" value="HMA, heavy metal-associated domain"/>
    <property type="match status" value="1"/>
</dbReference>
<dbReference type="Proteomes" id="UP001202248">
    <property type="component" value="Unassembled WGS sequence"/>
</dbReference>
<feature type="domain" description="HMA" evidence="4">
    <location>
        <begin position="5"/>
        <end position="69"/>
    </location>
</feature>
<proteinExistence type="predicted"/>
<dbReference type="InterPro" id="IPR017969">
    <property type="entry name" value="Heavy-metal-associated_CS"/>
</dbReference>
<dbReference type="PROSITE" id="PS50846">
    <property type="entry name" value="HMA_2"/>
    <property type="match status" value="1"/>
</dbReference>
<dbReference type="Pfam" id="PF00403">
    <property type="entry name" value="HMA"/>
    <property type="match status" value="1"/>
</dbReference>
<keyword evidence="3" id="KW-0812">Transmembrane</keyword>
<evidence type="ECO:0000313" key="5">
    <source>
        <dbReference type="EMBL" id="MCH5596741.1"/>
    </source>
</evidence>
<evidence type="ECO:0000256" key="2">
    <source>
        <dbReference type="ARBA" id="ARBA00022967"/>
    </source>
</evidence>
<comment type="caution">
    <text evidence="5">The sequence shown here is derived from an EMBL/GenBank/DDBJ whole genome shotgun (WGS) entry which is preliminary data.</text>
</comment>
<sequence>MDTKEKINWKVKGMDCATCALTINKYLTKEGGKDIRVNFATGDVSFENNANASIDKISKGLADLGYTVVDEHQSSHAHTNEQGKVKGAFIKNNAQRFWFCLPFTLILMLHMIPAMHHSWIMQPYIQLALCLPVYIVGMSFLV</sequence>
<organism evidence="5 6">
    <name type="scientific">Niabella ginsengisoli</name>
    <dbReference type="NCBI Taxonomy" id="522298"/>
    <lineage>
        <taxon>Bacteria</taxon>
        <taxon>Pseudomonadati</taxon>
        <taxon>Bacteroidota</taxon>
        <taxon>Chitinophagia</taxon>
        <taxon>Chitinophagales</taxon>
        <taxon>Chitinophagaceae</taxon>
        <taxon>Niabella</taxon>
    </lineage>
</organism>
<dbReference type="PANTHER" id="PTHR43520:SF8">
    <property type="entry name" value="P-TYPE CU(+) TRANSPORTER"/>
    <property type="match status" value="1"/>
</dbReference>
<keyword evidence="3" id="KW-0472">Membrane</keyword>
<reference evidence="5 6" key="1">
    <citation type="submission" date="2022-02" db="EMBL/GenBank/DDBJ databases">
        <authorList>
            <person name="Min J."/>
        </authorList>
    </citation>
    <scope>NUCLEOTIDE SEQUENCE [LARGE SCALE GENOMIC DNA]</scope>
    <source>
        <strain evidence="5 6">GR10-1</strain>
    </source>
</reference>
<dbReference type="EMBL" id="JAKWBL010000001">
    <property type="protein sequence ID" value="MCH5596741.1"/>
    <property type="molecule type" value="Genomic_DNA"/>
</dbReference>
<dbReference type="CDD" id="cd00371">
    <property type="entry name" value="HMA"/>
    <property type="match status" value="1"/>
</dbReference>
<keyword evidence="1" id="KW-0479">Metal-binding</keyword>
<keyword evidence="3" id="KW-1133">Transmembrane helix</keyword>
<name>A0ABS9SEF7_9BACT</name>
<accession>A0ABS9SEF7</accession>
<dbReference type="PANTHER" id="PTHR43520">
    <property type="entry name" value="ATP7, ISOFORM B"/>
    <property type="match status" value="1"/>
</dbReference>
<evidence type="ECO:0000313" key="6">
    <source>
        <dbReference type="Proteomes" id="UP001202248"/>
    </source>
</evidence>
<dbReference type="InterPro" id="IPR036163">
    <property type="entry name" value="HMA_dom_sf"/>
</dbReference>
<protein>
    <recommendedName>
        <fullName evidence="4">HMA domain-containing protein</fullName>
    </recommendedName>
</protein>
<keyword evidence="2" id="KW-1278">Translocase</keyword>